<dbReference type="Pfam" id="PF02416">
    <property type="entry name" value="TatA_B_E"/>
    <property type="match status" value="1"/>
</dbReference>
<organism evidence="12 13">
    <name type="scientific">Sulfurovum zhangzhouensis</name>
    <dbReference type="NCBI Taxonomy" id="3019067"/>
    <lineage>
        <taxon>Bacteria</taxon>
        <taxon>Pseudomonadati</taxon>
        <taxon>Campylobacterota</taxon>
        <taxon>Epsilonproteobacteria</taxon>
        <taxon>Campylobacterales</taxon>
        <taxon>Sulfurovaceae</taxon>
        <taxon>Sulfurovum</taxon>
    </lineage>
</organism>
<dbReference type="HAMAP" id="MF_00237">
    <property type="entry name" value="TatB"/>
    <property type="match status" value="1"/>
</dbReference>
<dbReference type="NCBIfam" id="TIGR01410">
    <property type="entry name" value="tatB"/>
    <property type="match status" value="1"/>
</dbReference>
<keyword evidence="13" id="KW-1185">Reference proteome</keyword>
<evidence type="ECO:0000256" key="3">
    <source>
        <dbReference type="ARBA" id="ARBA00022475"/>
    </source>
</evidence>
<keyword evidence="3 9" id="KW-1003">Cell membrane</keyword>
<keyword evidence="10" id="KW-0175">Coiled coil</keyword>
<dbReference type="PRINTS" id="PR01506">
    <property type="entry name" value="TATBPROTEIN"/>
</dbReference>
<evidence type="ECO:0000256" key="5">
    <source>
        <dbReference type="ARBA" id="ARBA00022927"/>
    </source>
</evidence>
<keyword evidence="2 9" id="KW-0813">Transport</keyword>
<evidence type="ECO:0000313" key="12">
    <source>
        <dbReference type="EMBL" id="MDM5272698.1"/>
    </source>
</evidence>
<comment type="caution">
    <text evidence="12">The sequence shown here is derived from an EMBL/GenBank/DDBJ whole genome shotgun (WGS) entry which is preliminary data.</text>
</comment>
<evidence type="ECO:0000256" key="11">
    <source>
        <dbReference type="SAM" id="MobiDB-lite"/>
    </source>
</evidence>
<keyword evidence="5 9" id="KW-0653">Protein transport</keyword>
<dbReference type="InterPro" id="IPR003369">
    <property type="entry name" value="TatA/B/E"/>
</dbReference>
<reference evidence="12" key="1">
    <citation type="submission" date="2023-01" db="EMBL/GenBank/DDBJ databases">
        <title>Sulfurovum sp. zt1-1 genome assembly.</title>
        <authorList>
            <person name="Wang J."/>
        </authorList>
    </citation>
    <scope>NUCLEOTIDE SEQUENCE</scope>
    <source>
        <strain evidence="12">Zt1-1</strain>
    </source>
</reference>
<evidence type="ECO:0000256" key="9">
    <source>
        <dbReference type="HAMAP-Rule" id="MF_00237"/>
    </source>
</evidence>
<gene>
    <name evidence="12" type="primary">tatB</name>
    <name evidence="12" type="ORF">PGH07_10990</name>
</gene>
<evidence type="ECO:0000256" key="10">
    <source>
        <dbReference type="SAM" id="Coils"/>
    </source>
</evidence>
<evidence type="ECO:0000256" key="1">
    <source>
        <dbReference type="ARBA" id="ARBA00004167"/>
    </source>
</evidence>
<dbReference type="EMBL" id="JAQIBD010000005">
    <property type="protein sequence ID" value="MDM5272698.1"/>
    <property type="molecule type" value="Genomic_DNA"/>
</dbReference>
<feature type="region of interest" description="Disordered" evidence="11">
    <location>
        <begin position="91"/>
        <end position="172"/>
    </location>
</feature>
<feature type="compositionally biased region" description="Basic and acidic residues" evidence="11">
    <location>
        <begin position="155"/>
        <end position="172"/>
    </location>
</feature>
<keyword evidence="7 9" id="KW-0811">Translocation</keyword>
<evidence type="ECO:0000256" key="6">
    <source>
        <dbReference type="ARBA" id="ARBA00022989"/>
    </source>
</evidence>
<dbReference type="InterPro" id="IPR018448">
    <property type="entry name" value="TatB"/>
</dbReference>
<name>A0ABT7R0V0_9BACT</name>
<protein>
    <recommendedName>
        <fullName evidence="9">Sec-independent protein translocase protein TatB homolog</fullName>
    </recommendedName>
</protein>
<keyword evidence="4 9" id="KW-0812">Transmembrane</keyword>
<evidence type="ECO:0000256" key="4">
    <source>
        <dbReference type="ARBA" id="ARBA00022692"/>
    </source>
</evidence>
<evidence type="ECO:0000256" key="7">
    <source>
        <dbReference type="ARBA" id="ARBA00023010"/>
    </source>
</evidence>
<evidence type="ECO:0000313" key="13">
    <source>
        <dbReference type="Proteomes" id="UP001169069"/>
    </source>
</evidence>
<accession>A0ABT7R0V0</accession>
<dbReference type="RefSeq" id="WP_289414540.1">
    <property type="nucleotide sequence ID" value="NZ_JAQIBD010000005.1"/>
</dbReference>
<comment type="subcellular location">
    <subcellularLocation>
        <location evidence="9">Cell membrane</location>
        <topology evidence="9">Single-pass membrane protein</topology>
    </subcellularLocation>
    <subcellularLocation>
        <location evidence="1">Membrane</location>
        <topology evidence="1">Single-pass membrane protein</topology>
    </subcellularLocation>
</comment>
<dbReference type="PANTHER" id="PTHR33162">
    <property type="entry name" value="SEC-INDEPENDENT PROTEIN TRANSLOCASE PROTEIN TATA, CHLOROPLASTIC"/>
    <property type="match status" value="1"/>
</dbReference>
<comment type="similarity">
    <text evidence="9">Belongs to the TatB family.</text>
</comment>
<proteinExistence type="inferred from homology"/>
<keyword evidence="6 9" id="KW-1133">Transmembrane helix</keyword>
<evidence type="ECO:0000256" key="2">
    <source>
        <dbReference type="ARBA" id="ARBA00022448"/>
    </source>
</evidence>
<dbReference type="PANTHER" id="PTHR33162:SF1">
    <property type="entry name" value="SEC-INDEPENDENT PROTEIN TRANSLOCASE PROTEIN TATA, CHLOROPLASTIC"/>
    <property type="match status" value="1"/>
</dbReference>
<feature type="compositionally biased region" description="Polar residues" evidence="11">
    <location>
        <begin position="117"/>
        <end position="128"/>
    </location>
</feature>
<dbReference type="Proteomes" id="UP001169069">
    <property type="component" value="Unassembled WGS sequence"/>
</dbReference>
<sequence length="172" mass="19055">MFGIGFTELVLIAIVAILFLGPDKLPQAMVEIAKFIKSVKQTVGEAKSSLEEEIKIADLKEEAMNYKKQLTDVSDELKGFKNLNLDDLDSDFSAGKDSSDMTAAQKHRQQVEEQAKNAASKSDETIATQVEPKQEHSQIKTKPKKKPDPYAQADRTPKGSEVEEKDNKSEDA</sequence>
<evidence type="ECO:0000256" key="8">
    <source>
        <dbReference type="ARBA" id="ARBA00023136"/>
    </source>
</evidence>
<feature type="coiled-coil region" evidence="10">
    <location>
        <begin position="49"/>
        <end position="76"/>
    </location>
</feature>
<dbReference type="Gene3D" id="1.20.5.3310">
    <property type="match status" value="1"/>
</dbReference>
<keyword evidence="8 9" id="KW-0472">Membrane</keyword>